<keyword evidence="2" id="KW-1185">Reference proteome</keyword>
<evidence type="ECO:0000313" key="2">
    <source>
        <dbReference type="Proteomes" id="UP000307440"/>
    </source>
</evidence>
<protein>
    <submittedName>
        <fullName evidence="1">Uncharacterized protein</fullName>
    </submittedName>
</protein>
<gene>
    <name evidence="1" type="ORF">FA15DRAFT_667354</name>
</gene>
<dbReference type="EMBL" id="ML210174">
    <property type="protein sequence ID" value="TFK26474.1"/>
    <property type="molecule type" value="Genomic_DNA"/>
</dbReference>
<dbReference type="Proteomes" id="UP000307440">
    <property type="component" value="Unassembled WGS sequence"/>
</dbReference>
<dbReference type="OrthoDB" id="3258172at2759"/>
<evidence type="ECO:0000313" key="1">
    <source>
        <dbReference type="EMBL" id="TFK26474.1"/>
    </source>
</evidence>
<name>A0A5C3L0J4_COPMA</name>
<sequence length="137" mass="15084">MPSQLEHAIPTKISELHRRLVGPKLRIAGRVLVYDAADALATLLDYDGRHTVSVDVSNALDDRSGEWASERLSTVIALGYLEEIYSEHPRTDDLPSGVEPPTAGIRFRAILVAPARDLDLMLWDAVVEDVQARAGEK</sequence>
<organism evidence="1 2">
    <name type="scientific">Coprinopsis marcescibilis</name>
    <name type="common">Agaric fungus</name>
    <name type="synonym">Psathyrella marcescibilis</name>
    <dbReference type="NCBI Taxonomy" id="230819"/>
    <lineage>
        <taxon>Eukaryota</taxon>
        <taxon>Fungi</taxon>
        <taxon>Dikarya</taxon>
        <taxon>Basidiomycota</taxon>
        <taxon>Agaricomycotina</taxon>
        <taxon>Agaricomycetes</taxon>
        <taxon>Agaricomycetidae</taxon>
        <taxon>Agaricales</taxon>
        <taxon>Agaricineae</taxon>
        <taxon>Psathyrellaceae</taxon>
        <taxon>Coprinopsis</taxon>
    </lineage>
</organism>
<dbReference type="AlphaFoldDB" id="A0A5C3L0J4"/>
<accession>A0A5C3L0J4</accession>
<reference evidence="1 2" key="1">
    <citation type="journal article" date="2019" name="Nat. Ecol. Evol.">
        <title>Megaphylogeny resolves global patterns of mushroom evolution.</title>
        <authorList>
            <person name="Varga T."/>
            <person name="Krizsan K."/>
            <person name="Foldi C."/>
            <person name="Dima B."/>
            <person name="Sanchez-Garcia M."/>
            <person name="Sanchez-Ramirez S."/>
            <person name="Szollosi G.J."/>
            <person name="Szarkandi J.G."/>
            <person name="Papp V."/>
            <person name="Albert L."/>
            <person name="Andreopoulos W."/>
            <person name="Angelini C."/>
            <person name="Antonin V."/>
            <person name="Barry K.W."/>
            <person name="Bougher N.L."/>
            <person name="Buchanan P."/>
            <person name="Buyck B."/>
            <person name="Bense V."/>
            <person name="Catcheside P."/>
            <person name="Chovatia M."/>
            <person name="Cooper J."/>
            <person name="Damon W."/>
            <person name="Desjardin D."/>
            <person name="Finy P."/>
            <person name="Geml J."/>
            <person name="Haridas S."/>
            <person name="Hughes K."/>
            <person name="Justo A."/>
            <person name="Karasinski D."/>
            <person name="Kautmanova I."/>
            <person name="Kiss B."/>
            <person name="Kocsube S."/>
            <person name="Kotiranta H."/>
            <person name="LaButti K.M."/>
            <person name="Lechner B.E."/>
            <person name="Liimatainen K."/>
            <person name="Lipzen A."/>
            <person name="Lukacs Z."/>
            <person name="Mihaltcheva S."/>
            <person name="Morgado L.N."/>
            <person name="Niskanen T."/>
            <person name="Noordeloos M.E."/>
            <person name="Ohm R.A."/>
            <person name="Ortiz-Santana B."/>
            <person name="Ovrebo C."/>
            <person name="Racz N."/>
            <person name="Riley R."/>
            <person name="Savchenko A."/>
            <person name="Shiryaev A."/>
            <person name="Soop K."/>
            <person name="Spirin V."/>
            <person name="Szebenyi C."/>
            <person name="Tomsovsky M."/>
            <person name="Tulloss R.E."/>
            <person name="Uehling J."/>
            <person name="Grigoriev I.V."/>
            <person name="Vagvolgyi C."/>
            <person name="Papp T."/>
            <person name="Martin F.M."/>
            <person name="Miettinen O."/>
            <person name="Hibbett D.S."/>
            <person name="Nagy L.G."/>
        </authorList>
    </citation>
    <scope>NUCLEOTIDE SEQUENCE [LARGE SCALE GENOMIC DNA]</scope>
    <source>
        <strain evidence="1 2">CBS 121175</strain>
    </source>
</reference>
<proteinExistence type="predicted"/>